<feature type="binding site" evidence="6">
    <location>
        <position position="228"/>
    </location>
    <ligand>
        <name>Mn(2+)</name>
        <dbReference type="ChEBI" id="CHEBI:29035"/>
    </ligand>
</feature>
<reference evidence="10 11" key="1">
    <citation type="submission" date="2019-10" db="EMBL/GenBank/DDBJ databases">
        <title>Vibrio sp. nov. isolated from a shrimp pond.</title>
        <authorList>
            <person name="Gomez-Gil B."/>
            <person name="Enciso-Ibarra J."/>
            <person name="Enciso-Ibarra K."/>
            <person name="Bolan-Mejia C."/>
        </authorList>
    </citation>
    <scope>NUCLEOTIDE SEQUENCE [LARGE SCALE GENOMIC DNA]</scope>
    <source>
        <strain evidence="10 11">CAIM 722</strain>
    </source>
</reference>
<feature type="binding site" evidence="6">
    <location>
        <position position="228"/>
    </location>
    <ligand>
        <name>K(+)</name>
        <dbReference type="ChEBI" id="CHEBI:29103"/>
    </ligand>
</feature>
<dbReference type="InterPro" id="IPR049383">
    <property type="entry name" value="UbiD-like_N"/>
</dbReference>
<feature type="binding site" evidence="6">
    <location>
        <position position="187"/>
    </location>
    <ligand>
        <name>prenylated FMN</name>
        <dbReference type="ChEBI" id="CHEBI:87746"/>
    </ligand>
</feature>
<feature type="binding site" evidence="6">
    <location>
        <position position="228"/>
    </location>
    <ligand>
        <name>prenylated FMN</name>
        <dbReference type="ChEBI" id="CHEBI:87746"/>
    </ligand>
</feature>
<organism evidence="10 11">
    <name type="scientific">Vibrio eleionomae</name>
    <dbReference type="NCBI Taxonomy" id="2653505"/>
    <lineage>
        <taxon>Bacteria</taxon>
        <taxon>Pseudomonadati</taxon>
        <taxon>Pseudomonadota</taxon>
        <taxon>Gammaproteobacteria</taxon>
        <taxon>Vibrionales</taxon>
        <taxon>Vibrionaceae</taxon>
        <taxon>Vibrio</taxon>
    </lineage>
</organism>
<dbReference type="NCBIfam" id="TIGR00148">
    <property type="entry name" value="UbiD family decarboxylase"/>
    <property type="match status" value="1"/>
</dbReference>
<comment type="pathway">
    <text evidence="4">Cofactor biosynthesis; ubiquinone biosynthesis.</text>
</comment>
<evidence type="ECO:0000256" key="3">
    <source>
        <dbReference type="ARBA" id="ARBA00004202"/>
    </source>
</evidence>
<feature type="binding site" evidence="6">
    <location>
        <position position="186"/>
    </location>
    <ligand>
        <name>prenylated FMN</name>
        <dbReference type="ChEBI" id="CHEBI:87746"/>
    </ligand>
</feature>
<dbReference type="InterPro" id="IPR048304">
    <property type="entry name" value="UbiD_Rift_dom"/>
</dbReference>
<keyword evidence="6" id="KW-0630">Potassium</keyword>
<keyword evidence="6" id="KW-0058">Aromatic hydrocarbons catabolism</keyword>
<feature type="binding site" evidence="6">
    <location>
        <position position="169"/>
    </location>
    <ligand>
        <name>prenylated FMN</name>
        <dbReference type="ChEBI" id="CHEBI:87746"/>
    </ligand>
</feature>
<keyword evidence="6" id="KW-0210">Decarboxylase</keyword>
<feature type="active site" description="Proton donor" evidence="6">
    <location>
        <position position="277"/>
    </location>
</feature>
<comment type="similarity">
    <text evidence="6">Belongs to the UbiD family. UbiD-like/FDC subfamily.</text>
</comment>
<evidence type="ECO:0000313" key="11">
    <source>
        <dbReference type="Proteomes" id="UP000462621"/>
    </source>
</evidence>
<evidence type="ECO:0000256" key="6">
    <source>
        <dbReference type="HAMAP-Rule" id="MF_01983"/>
    </source>
</evidence>
<comment type="catalytic activity">
    <reaction evidence="6">
        <text>pyrrole-2-carboxylate + H2O = 1H-pyrrole + hydrogencarbonate</text>
        <dbReference type="Rhea" id="RHEA:31379"/>
        <dbReference type="ChEBI" id="CHEBI:15377"/>
        <dbReference type="ChEBI" id="CHEBI:17544"/>
        <dbReference type="ChEBI" id="CHEBI:19203"/>
        <dbReference type="ChEBI" id="CHEBI:27660"/>
        <dbReference type="EC" id="4.1.1.93"/>
    </reaction>
</comment>
<evidence type="ECO:0000256" key="1">
    <source>
        <dbReference type="ARBA" id="ARBA00001968"/>
    </source>
</evidence>
<dbReference type="SUPFAM" id="SSF50475">
    <property type="entry name" value="FMN-binding split barrel"/>
    <property type="match status" value="1"/>
</dbReference>
<proteinExistence type="inferred from homology"/>
<dbReference type="AlphaFoldDB" id="A0A7X4LJ45"/>
<comment type="cofactor">
    <cofactor evidence="6">
        <name>prenylated FMN</name>
        <dbReference type="ChEBI" id="CHEBI:87746"/>
    </cofactor>
    <text evidence="6">Binds 1 prenylated FMN per subunit.</text>
</comment>
<keyword evidence="6" id="KW-0456">Lyase</keyword>
<comment type="function">
    <text evidence="2">Catalyzes the decarboxylation of 3-octaprenyl-4-hydroxy benzoate to 2-octaprenylphenol.</text>
</comment>
<dbReference type="Gene3D" id="3.40.1670.10">
    <property type="entry name" value="UbiD C-terminal domain-like"/>
    <property type="match status" value="1"/>
</dbReference>
<dbReference type="InterPro" id="IPR049381">
    <property type="entry name" value="UbiD-like_C"/>
</dbReference>
<keyword evidence="11" id="KW-1185">Reference proteome</keyword>
<keyword evidence="6" id="KW-0479">Metal-binding</keyword>
<comment type="subcellular location">
    <subcellularLocation>
        <location evidence="3">Cell membrane</location>
        <topology evidence="3">Peripheral membrane protein</topology>
    </subcellularLocation>
</comment>
<comment type="cofactor">
    <cofactor evidence="6">
        <name>K(+)</name>
        <dbReference type="ChEBI" id="CHEBI:29103"/>
    </cofactor>
    <text evidence="6">Binds 1 K(+) per subunit.</text>
</comment>
<comment type="catalytic activity">
    <reaction evidence="6">
        <text>pyrrole-2-carboxylate + H(+) = 1H-pyrrole + CO2</text>
        <dbReference type="Rhea" id="RHEA:31375"/>
        <dbReference type="ChEBI" id="CHEBI:15378"/>
        <dbReference type="ChEBI" id="CHEBI:16526"/>
        <dbReference type="ChEBI" id="CHEBI:19203"/>
        <dbReference type="ChEBI" id="CHEBI:27660"/>
        <dbReference type="EC" id="4.1.1.93"/>
    </reaction>
</comment>
<keyword evidence="6" id="KW-0464">Manganese</keyword>
<feature type="domain" description="3-octaprenyl-4-hydroxybenzoate carboxy-lyase-like C-terminal" evidence="9">
    <location>
        <begin position="319"/>
        <end position="422"/>
    </location>
</feature>
<dbReference type="Pfam" id="PF20696">
    <property type="entry name" value="UbiD_C"/>
    <property type="match status" value="1"/>
</dbReference>
<dbReference type="GO" id="GO:0005737">
    <property type="term" value="C:cytoplasm"/>
    <property type="evidence" value="ECO:0007669"/>
    <property type="project" value="TreeGrafter"/>
</dbReference>
<dbReference type="EC" id="4.1.1.93" evidence="6"/>
<feature type="binding site" evidence="6">
    <location>
        <position position="220"/>
    </location>
    <ligand>
        <name>K(+)</name>
        <dbReference type="ChEBI" id="CHEBI:29103"/>
    </ligand>
</feature>
<comment type="caution">
    <text evidence="10">The sequence shown here is derived from an EMBL/GenBank/DDBJ whole genome shotgun (WGS) entry which is preliminary data.</text>
</comment>
<dbReference type="GO" id="GO:0046872">
    <property type="term" value="F:metal ion binding"/>
    <property type="evidence" value="ECO:0007669"/>
    <property type="project" value="UniProtKB-KW"/>
</dbReference>
<comment type="cofactor">
    <cofactor evidence="6">
        <name>Mn(2+)</name>
        <dbReference type="ChEBI" id="CHEBI:29035"/>
    </cofactor>
    <text evidence="6">Binds 1 Mn(2+) per subunit.</text>
</comment>
<name>A0A7X4LJ45_9VIBR</name>
<dbReference type="InterPro" id="IPR032903">
    <property type="entry name" value="FDC-like"/>
</dbReference>
<comment type="function">
    <text evidence="6">Catalyzes the prenyl-FMN-dependent decarboxylation of pyrrole-2-carboxylate (P2C). Can also catalyze the carboxylation of pyrrole in the presence of elevated concentrations of CO(2) or bicarbonate.</text>
</comment>
<dbReference type="SUPFAM" id="SSF143968">
    <property type="entry name" value="UbiD C-terminal domain-like"/>
    <property type="match status" value="1"/>
</dbReference>
<dbReference type="Proteomes" id="UP000462621">
    <property type="component" value="Unassembled WGS sequence"/>
</dbReference>
<accession>A0A7X4LJ45</accession>
<evidence type="ECO:0000259" key="7">
    <source>
        <dbReference type="Pfam" id="PF01977"/>
    </source>
</evidence>
<evidence type="ECO:0000259" key="8">
    <source>
        <dbReference type="Pfam" id="PF20695"/>
    </source>
</evidence>
<dbReference type="GO" id="GO:0006744">
    <property type="term" value="P:ubiquinone biosynthetic process"/>
    <property type="evidence" value="ECO:0007669"/>
    <property type="project" value="UniProtKB-UniPathway"/>
</dbReference>
<keyword evidence="6" id="KW-0288">FMN</keyword>
<evidence type="ECO:0000256" key="2">
    <source>
        <dbReference type="ARBA" id="ARBA00002811"/>
    </source>
</evidence>
<feature type="binding site" evidence="6">
    <location>
        <position position="187"/>
    </location>
    <ligand>
        <name>Mn(2+)</name>
        <dbReference type="ChEBI" id="CHEBI:29035"/>
    </ligand>
</feature>
<keyword evidence="6" id="KW-0285">Flavoprotein</keyword>
<comment type="cofactor">
    <cofactor evidence="1">
        <name>a divalent metal cation</name>
        <dbReference type="ChEBI" id="CHEBI:60240"/>
    </cofactor>
</comment>
<dbReference type="HAMAP" id="MF_01983">
    <property type="entry name" value="UbiD_FDC"/>
    <property type="match status" value="1"/>
</dbReference>
<dbReference type="GO" id="GO:0005886">
    <property type="term" value="C:plasma membrane"/>
    <property type="evidence" value="ECO:0007669"/>
    <property type="project" value="UniProtKB-SubCell"/>
</dbReference>
<evidence type="ECO:0000313" key="10">
    <source>
        <dbReference type="EMBL" id="MZI92864.1"/>
    </source>
</evidence>
<dbReference type="GO" id="GO:0034941">
    <property type="term" value="F:pyrrole-2-carboxylate decarboxylase activity"/>
    <property type="evidence" value="ECO:0007669"/>
    <property type="project" value="UniProtKB-EC"/>
</dbReference>
<feature type="domain" description="3-octaprenyl-4-hydroxybenzoate carboxy-lyase-like Rift-related" evidence="7">
    <location>
        <begin position="114"/>
        <end position="313"/>
    </location>
</feature>
<dbReference type="GO" id="GO:0033494">
    <property type="term" value="P:ferulate metabolic process"/>
    <property type="evidence" value="ECO:0007669"/>
    <property type="project" value="TreeGrafter"/>
</dbReference>
<protein>
    <recommendedName>
        <fullName evidence="6">Pyrrole-2-carboxylic acid decarboxylase</fullName>
        <shortName evidence="6">P2C decarboxylase</shortName>
        <ecNumber evidence="6">4.1.1.93</ecNumber>
    </recommendedName>
</protein>
<evidence type="ECO:0000256" key="4">
    <source>
        <dbReference type="ARBA" id="ARBA00004749"/>
    </source>
</evidence>
<evidence type="ECO:0000259" key="9">
    <source>
        <dbReference type="Pfam" id="PF20696"/>
    </source>
</evidence>
<dbReference type="PANTHER" id="PTHR30108:SF17">
    <property type="entry name" value="FERULIC ACID DECARBOXYLASE 1"/>
    <property type="match status" value="1"/>
</dbReference>
<dbReference type="RefSeq" id="WP_161154165.1">
    <property type="nucleotide sequence ID" value="NZ_WEKT01000008.1"/>
</dbReference>
<dbReference type="EMBL" id="WEKT01000008">
    <property type="protein sequence ID" value="MZI92864.1"/>
    <property type="molecule type" value="Genomic_DNA"/>
</dbReference>
<evidence type="ECO:0000256" key="5">
    <source>
        <dbReference type="ARBA" id="ARBA00011643"/>
    </source>
</evidence>
<dbReference type="GO" id="GO:0046281">
    <property type="term" value="P:cinnamic acid catabolic process"/>
    <property type="evidence" value="ECO:0007669"/>
    <property type="project" value="TreeGrafter"/>
</dbReference>
<dbReference type="InterPro" id="IPR002830">
    <property type="entry name" value="UbiD"/>
</dbReference>
<feature type="binding site" evidence="6">
    <location>
        <position position="165"/>
    </location>
    <ligand>
        <name>K(+)</name>
        <dbReference type="ChEBI" id="CHEBI:29103"/>
    </ligand>
</feature>
<dbReference type="Pfam" id="PF01977">
    <property type="entry name" value="UbiD"/>
    <property type="match status" value="1"/>
</dbReference>
<sequence length="486" mass="54280">MKRIKNLRDYISQLNELGDIVEISREVDAYLEMAAITRRSYDLCSPAPIFNNIKGKLPGLRAMGAPASLSSLPEYPAARVALSVGLDHTASWSDIVKSLAQSKHNEPVKPIILDTAPCKENILHGDDANLDKFPIPFLHQEDGGEYSNTWGTIVARTPDGKWTNWSIARIQKLDGKHMTGLILMPQHIAMVWNEWRKIGKPMPYALVQGCEPALPIVSSMPLGDWVDEADYLGGHFGEAIETVRCETIDLEVSASSELVIEGHISIEERAEEGPFGEYAGYAVKGTSMQPIYTVECITYRDDAIWPFIPEGRPVDEFHTAVGVAMSAEILDSLNQSGLPVTMAWSPLETAVHWLLVTVDEDWREKLPGVSSEELTKRIGEKIWDTKYGPNCPMIYVLDNDIDPTDYKDVLWALATRVHPTRHRVESFGEILPLLNCYDPEECHDHNATRVVHDCLQPAAGEGRLNHSSFAGAYPEELQQKVIDNWE</sequence>
<comment type="caution">
    <text evidence="6">Lacks conserved residue(s) required for the propagation of feature annotation.</text>
</comment>
<dbReference type="PANTHER" id="PTHR30108">
    <property type="entry name" value="3-OCTAPRENYL-4-HYDROXYBENZOATE CARBOXY-LYASE-RELATED"/>
    <property type="match status" value="1"/>
</dbReference>
<dbReference type="UniPathway" id="UPA00232"/>
<dbReference type="Pfam" id="PF20695">
    <property type="entry name" value="UbiD_N"/>
    <property type="match status" value="1"/>
</dbReference>
<feature type="domain" description="3-octaprenyl-4-hydroxybenzoate carboxy-lyase-like N-terminal" evidence="8">
    <location>
        <begin position="11"/>
        <end position="98"/>
    </location>
</feature>
<comment type="subunit">
    <text evidence="5">Homohexamer.</text>
</comment>
<comment type="subunit">
    <text evidence="6">Homodimer.</text>
</comment>
<dbReference type="Gene3D" id="1.20.5.4570">
    <property type="match status" value="1"/>
</dbReference>
<gene>
    <name evidence="10" type="ORF">F9817_06605</name>
</gene>